<feature type="binding site" evidence="9">
    <location>
        <position position="57"/>
    </location>
    <ligand>
        <name>Zn(2+)</name>
        <dbReference type="ChEBI" id="CHEBI:29105"/>
    </ligand>
</feature>
<feature type="binding site" evidence="9">
    <location>
        <position position="60"/>
    </location>
    <ligand>
        <name>Zn(2+)</name>
        <dbReference type="ChEBI" id="CHEBI:29105"/>
    </ligand>
</feature>
<gene>
    <name evidence="13" type="primary">LOC108006486</name>
</gene>
<feature type="domain" description="C2H2-type" evidence="10">
    <location>
        <begin position="302"/>
        <end position="329"/>
    </location>
</feature>
<evidence type="ECO:0000256" key="2">
    <source>
        <dbReference type="ARBA" id="ARBA00022723"/>
    </source>
</evidence>
<evidence type="ECO:0000256" key="7">
    <source>
        <dbReference type="ARBA" id="ARBA00023242"/>
    </source>
</evidence>
<dbReference type="Gene3D" id="3.30.160.60">
    <property type="entry name" value="Classic Zinc Finger"/>
    <property type="match status" value="7"/>
</dbReference>
<feature type="binding site" evidence="9">
    <location>
        <position position="13"/>
    </location>
    <ligand>
        <name>Zn(2+)</name>
        <dbReference type="ChEBI" id="CHEBI:29105"/>
    </ligand>
</feature>
<keyword evidence="5" id="KW-0805">Transcription regulation</keyword>
<proteinExistence type="predicted"/>
<accession>A0AB40A8U7</accession>
<dbReference type="GO" id="GO:0000978">
    <property type="term" value="F:RNA polymerase II cis-regulatory region sequence-specific DNA binding"/>
    <property type="evidence" value="ECO:0007669"/>
    <property type="project" value="TreeGrafter"/>
</dbReference>
<dbReference type="GO" id="GO:0001227">
    <property type="term" value="F:DNA-binding transcription repressor activity, RNA polymerase II-specific"/>
    <property type="evidence" value="ECO:0007669"/>
    <property type="project" value="TreeGrafter"/>
</dbReference>
<dbReference type="SMART" id="SM00355">
    <property type="entry name" value="ZnF_C2H2"/>
    <property type="match status" value="7"/>
</dbReference>
<feature type="domain" description="C2H2-type" evidence="10">
    <location>
        <begin position="217"/>
        <end position="239"/>
    </location>
</feature>
<evidence type="ECO:0000256" key="3">
    <source>
        <dbReference type="ARBA" id="ARBA00022737"/>
    </source>
</evidence>
<dbReference type="GO" id="GO:0000785">
    <property type="term" value="C:chromatin"/>
    <property type="evidence" value="ECO:0007669"/>
    <property type="project" value="UniProtKB-ARBA"/>
</dbReference>
<reference evidence="13" key="1">
    <citation type="submission" date="2025-08" db="UniProtKB">
        <authorList>
            <consortium name="RefSeq"/>
        </authorList>
    </citation>
    <scope>IDENTIFICATION</scope>
</reference>
<dbReference type="GO" id="GO:0008270">
    <property type="term" value="F:zinc ion binding"/>
    <property type="evidence" value="ECO:0007669"/>
    <property type="project" value="UniProtKB-UniRule"/>
</dbReference>
<dbReference type="PROSITE" id="PS50157">
    <property type="entry name" value="ZINC_FINGER_C2H2_2"/>
    <property type="match status" value="7"/>
</dbReference>
<feature type="binding site" evidence="9">
    <location>
        <position position="10"/>
    </location>
    <ligand>
        <name>Zn(2+)</name>
        <dbReference type="ChEBI" id="CHEBI:29105"/>
    </ligand>
</feature>
<dbReference type="Pfam" id="PF07776">
    <property type="entry name" value="zf-AD"/>
    <property type="match status" value="1"/>
</dbReference>
<feature type="domain" description="ZAD" evidence="11">
    <location>
        <begin position="8"/>
        <end position="84"/>
    </location>
</feature>
<dbReference type="PROSITE" id="PS00028">
    <property type="entry name" value="ZINC_FINGER_C2H2_1"/>
    <property type="match status" value="7"/>
</dbReference>
<keyword evidence="2 9" id="KW-0479">Metal-binding</keyword>
<dbReference type="PANTHER" id="PTHR24399:SF23">
    <property type="entry name" value="C2H2-TYPE DOMAIN-CONTAINING PROTEIN"/>
    <property type="match status" value="1"/>
</dbReference>
<dbReference type="InterPro" id="IPR012934">
    <property type="entry name" value="Znf_AD"/>
</dbReference>
<keyword evidence="4 9" id="KW-0862">Zinc</keyword>
<sequence>MSLQPGELLCRVCLQQDELLVDIFETVEELQADLSTLLETCGNIKVGRNDEYPKYLCQECTNELLIAAKFRKKCAEAEKRLRDETSRINMDTAELVVAEEIIIFDPNDYKVEPHSPGEDGVEEPTEILSSNCRDCGAVFQLPAALRRHIEKVHTSVIIYDCEKCGGFFTELRSYQSHKCPTSGFQKGEHSCSECGKCLQSASSLAVHMRLHSNERPFTCELCPKTFRTNGALVAHQRRHQQLLQYKCPHCGRGFVESSNLRRHITARHTGERPHPCTICQRSFSRVYLLQLHLRTHTGERPYACDHCDKRFAQLGVLRSHERIHTGERLHRCQVCEKTFTRAGQLRKHEMRHETGS</sequence>
<dbReference type="AlphaFoldDB" id="A0AB40A8U7"/>
<dbReference type="InterPro" id="IPR036236">
    <property type="entry name" value="Znf_C2H2_sf"/>
</dbReference>
<feature type="domain" description="C2H2-type" evidence="10">
    <location>
        <begin position="274"/>
        <end position="301"/>
    </location>
</feature>
<keyword evidence="3" id="KW-0677">Repeat</keyword>
<dbReference type="Pfam" id="PF00096">
    <property type="entry name" value="zf-C2H2"/>
    <property type="match status" value="4"/>
</dbReference>
<keyword evidence="6" id="KW-0804">Transcription</keyword>
<evidence type="ECO:0000256" key="8">
    <source>
        <dbReference type="PROSITE-ProRule" id="PRU00042"/>
    </source>
</evidence>
<evidence type="ECO:0000256" key="9">
    <source>
        <dbReference type="PROSITE-ProRule" id="PRU01263"/>
    </source>
</evidence>
<name>A0AB40A8U7_DROSZ</name>
<feature type="domain" description="C2H2-type" evidence="10">
    <location>
        <begin position="245"/>
        <end position="273"/>
    </location>
</feature>
<dbReference type="PROSITE" id="PS51915">
    <property type="entry name" value="ZAD"/>
    <property type="match status" value="1"/>
</dbReference>
<dbReference type="GO" id="GO:0040029">
    <property type="term" value="P:epigenetic regulation of gene expression"/>
    <property type="evidence" value="ECO:0007669"/>
    <property type="project" value="UniProtKB-ARBA"/>
</dbReference>
<dbReference type="SUPFAM" id="SSF57667">
    <property type="entry name" value="beta-beta-alpha zinc fingers"/>
    <property type="match status" value="4"/>
</dbReference>
<keyword evidence="8" id="KW-0863">Zinc-finger</keyword>
<feature type="domain" description="C2H2-type" evidence="10">
    <location>
        <begin position="130"/>
        <end position="154"/>
    </location>
</feature>
<organism evidence="12 13">
    <name type="scientific">Drosophila suzukii</name>
    <name type="common">Spotted-wing drosophila fruit fly</name>
    <dbReference type="NCBI Taxonomy" id="28584"/>
    <lineage>
        <taxon>Eukaryota</taxon>
        <taxon>Metazoa</taxon>
        <taxon>Ecdysozoa</taxon>
        <taxon>Arthropoda</taxon>
        <taxon>Hexapoda</taxon>
        <taxon>Insecta</taxon>
        <taxon>Pterygota</taxon>
        <taxon>Neoptera</taxon>
        <taxon>Endopterygota</taxon>
        <taxon>Diptera</taxon>
        <taxon>Brachycera</taxon>
        <taxon>Muscomorpha</taxon>
        <taxon>Ephydroidea</taxon>
        <taxon>Drosophilidae</taxon>
        <taxon>Drosophila</taxon>
        <taxon>Sophophora</taxon>
    </lineage>
</organism>
<evidence type="ECO:0000256" key="5">
    <source>
        <dbReference type="ARBA" id="ARBA00023015"/>
    </source>
</evidence>
<dbReference type="PANTHER" id="PTHR24399">
    <property type="entry name" value="ZINC FINGER AND BTB DOMAIN-CONTAINING"/>
    <property type="match status" value="1"/>
</dbReference>
<dbReference type="SUPFAM" id="SSF57716">
    <property type="entry name" value="Glucocorticoid receptor-like (DNA-binding domain)"/>
    <property type="match status" value="1"/>
</dbReference>
<dbReference type="InterPro" id="IPR008598">
    <property type="entry name" value="Di19_Zn-bd"/>
</dbReference>
<dbReference type="SMART" id="SM00868">
    <property type="entry name" value="zf-AD"/>
    <property type="match status" value="1"/>
</dbReference>
<dbReference type="GO" id="GO:0035282">
    <property type="term" value="P:segmentation"/>
    <property type="evidence" value="ECO:0007669"/>
    <property type="project" value="UniProtKB-KW"/>
</dbReference>
<dbReference type="GO" id="GO:0003682">
    <property type="term" value="F:chromatin binding"/>
    <property type="evidence" value="ECO:0007669"/>
    <property type="project" value="UniProtKB-ARBA"/>
</dbReference>
<dbReference type="GO" id="GO:0005654">
    <property type="term" value="C:nucleoplasm"/>
    <property type="evidence" value="ECO:0007669"/>
    <property type="project" value="TreeGrafter"/>
</dbReference>
<evidence type="ECO:0000256" key="4">
    <source>
        <dbReference type="ARBA" id="ARBA00022833"/>
    </source>
</evidence>
<dbReference type="Gene3D" id="3.40.1800.20">
    <property type="match status" value="1"/>
</dbReference>
<dbReference type="InterPro" id="IPR013087">
    <property type="entry name" value="Znf_C2H2_type"/>
</dbReference>
<keyword evidence="12" id="KW-1185">Reference proteome</keyword>
<evidence type="ECO:0000313" key="12">
    <source>
        <dbReference type="Proteomes" id="UP001652628"/>
    </source>
</evidence>
<feature type="domain" description="C2H2-type" evidence="10">
    <location>
        <begin position="189"/>
        <end position="216"/>
    </location>
</feature>
<comment type="subcellular location">
    <subcellularLocation>
        <location evidence="1">Nucleus</location>
    </subcellularLocation>
</comment>
<dbReference type="Proteomes" id="UP001652628">
    <property type="component" value="Chromosome 3"/>
</dbReference>
<dbReference type="GeneID" id="108006486"/>
<protein>
    <submittedName>
        <fullName evidence="13">Zinc finger protein Paris</fullName>
    </submittedName>
</protein>
<evidence type="ECO:0000256" key="1">
    <source>
        <dbReference type="ARBA" id="ARBA00004123"/>
    </source>
</evidence>
<evidence type="ECO:0000259" key="11">
    <source>
        <dbReference type="PROSITE" id="PS51915"/>
    </source>
</evidence>
<evidence type="ECO:0000256" key="6">
    <source>
        <dbReference type="ARBA" id="ARBA00023163"/>
    </source>
</evidence>
<dbReference type="RefSeq" id="XP_036673103.3">
    <property type="nucleotide sequence ID" value="XM_036817208.3"/>
</dbReference>
<evidence type="ECO:0000259" key="10">
    <source>
        <dbReference type="PROSITE" id="PS50157"/>
    </source>
</evidence>
<evidence type="ECO:0000313" key="13">
    <source>
        <dbReference type="RefSeq" id="XP_036673103.3"/>
    </source>
</evidence>
<keyword evidence="7" id="KW-0539">Nucleus</keyword>
<feature type="domain" description="C2H2-type" evidence="10">
    <location>
        <begin position="330"/>
        <end position="356"/>
    </location>
</feature>
<dbReference type="Pfam" id="PF05605">
    <property type="entry name" value="zf-Di19"/>
    <property type="match status" value="1"/>
</dbReference>